<dbReference type="NCBIfam" id="TIGR01615">
    <property type="entry name" value="A_thal_3542"/>
    <property type="match status" value="1"/>
</dbReference>
<dbReference type="PANTHER" id="PTHR31579">
    <property type="entry name" value="OS03G0796600 PROTEIN"/>
    <property type="match status" value="1"/>
</dbReference>
<name>A0A6I9SWI8_SESIN</name>
<gene>
    <name evidence="2" type="primary">LOC105159601</name>
</gene>
<sequence length="273" mass="31945">MCSVYIVLSLIKQENKMSMSEDEKLSQMIKDYMELGSTITDSCFLPPPSQLPLQLHHHHHHSIYFSLQEIMEETPEAEAEVYGKILLYLKDMEYSMDKAMSKLKKHWILLRLEMDNYEAHLCKTSWSTPFPTPSVFQFKGDYEYVDVMMREKMNGCKEDRLIVDIDFRTQFELARPTPDYQELTNALPLVFVGTEEKLEKLIPLICSAAKQSLRERGLHIPPWRKASYMHSKWLSPNCKRVSISELNLSTYVPKIGNACFLDFLQFQQLPTYI</sequence>
<organism evidence="1 2">
    <name type="scientific">Sesamum indicum</name>
    <name type="common">Oriental sesame</name>
    <name type="synonym">Sesamum orientale</name>
    <dbReference type="NCBI Taxonomy" id="4182"/>
    <lineage>
        <taxon>Eukaryota</taxon>
        <taxon>Viridiplantae</taxon>
        <taxon>Streptophyta</taxon>
        <taxon>Embryophyta</taxon>
        <taxon>Tracheophyta</taxon>
        <taxon>Spermatophyta</taxon>
        <taxon>Magnoliopsida</taxon>
        <taxon>eudicotyledons</taxon>
        <taxon>Gunneridae</taxon>
        <taxon>Pentapetalae</taxon>
        <taxon>asterids</taxon>
        <taxon>lamiids</taxon>
        <taxon>Lamiales</taxon>
        <taxon>Pedaliaceae</taxon>
        <taxon>Sesamum</taxon>
    </lineage>
</organism>
<dbReference type="KEGG" id="sind:105159601"/>
<evidence type="ECO:0000313" key="1">
    <source>
        <dbReference type="Proteomes" id="UP000504604"/>
    </source>
</evidence>
<dbReference type="GeneID" id="105159601"/>
<dbReference type="InParanoid" id="A0A6I9SWI8"/>
<accession>A0A6I9SWI8</accession>
<dbReference type="OrthoDB" id="691424at2759"/>
<proteinExistence type="predicted"/>
<keyword evidence="1" id="KW-1185">Reference proteome</keyword>
<dbReference type="Proteomes" id="UP000504604">
    <property type="component" value="Linkage group LG3"/>
</dbReference>
<dbReference type="InterPro" id="IPR006502">
    <property type="entry name" value="PDDEXK-like"/>
</dbReference>
<evidence type="ECO:0000313" key="2">
    <source>
        <dbReference type="RefSeq" id="XP_011075017.2"/>
    </source>
</evidence>
<dbReference type="Pfam" id="PF04720">
    <property type="entry name" value="PDDEXK_6"/>
    <property type="match status" value="1"/>
</dbReference>
<dbReference type="PANTHER" id="PTHR31579:SF34">
    <property type="entry name" value="T14N5.3 PROTEIN"/>
    <property type="match status" value="1"/>
</dbReference>
<reference evidence="2" key="1">
    <citation type="submission" date="2025-08" db="UniProtKB">
        <authorList>
            <consortium name="RefSeq"/>
        </authorList>
    </citation>
    <scope>IDENTIFICATION</scope>
</reference>
<dbReference type="RefSeq" id="XP_011075017.2">
    <property type="nucleotide sequence ID" value="XM_011076715.2"/>
</dbReference>
<protein>
    <submittedName>
        <fullName evidence="2">Uncharacterized protein LOC105159601</fullName>
    </submittedName>
</protein>
<dbReference type="AlphaFoldDB" id="A0A6I9SWI8"/>